<dbReference type="RefSeq" id="XP_016615531.1">
    <property type="nucleotide sequence ID" value="XM_016768063.1"/>
</dbReference>
<sequence>MSEAVKFIQHIKNTVAGAKDSKVIVTGGSYGGFLTTVLKMNHPDVFFGAIPFAAPLRSIGSNNQNPQRYEWFKWANQTYRDLSASAANKMKHALKYSTSDFKPSIAKDFNLCSVPETVIDLQTIMALINTAAYLIPQGSYNNPIANPTGASAQKLVNTTLHLTDPTQIINATLMTYYPPSSYPCIEWNSTQSDNPTPANEIPAGTVFVPTSIQTETDPYTRETLYDIVAPTQEYVETKYHITPDELVQAKRILFAYNEMDPTTAVGIDPLPITQDRNASRYMFTSLSAHGEGVIASYPGDKPSVVHARQVQLQTI</sequence>
<protein>
    <submittedName>
        <fullName evidence="6">Uncharacterized protein</fullName>
    </submittedName>
</protein>
<evidence type="ECO:0000313" key="6">
    <source>
        <dbReference type="EMBL" id="KIW88862.1"/>
    </source>
</evidence>
<dbReference type="Pfam" id="PF05577">
    <property type="entry name" value="Peptidase_S28"/>
    <property type="match status" value="1"/>
</dbReference>
<keyword evidence="5" id="KW-0325">Glycoprotein</keyword>
<dbReference type="GO" id="GO:0070008">
    <property type="term" value="F:serine-type exopeptidase activity"/>
    <property type="evidence" value="ECO:0007669"/>
    <property type="project" value="InterPro"/>
</dbReference>
<dbReference type="PANTHER" id="PTHR11010">
    <property type="entry name" value="PROTEASE S28 PRO-X CARBOXYPEPTIDASE-RELATED"/>
    <property type="match status" value="1"/>
</dbReference>
<evidence type="ECO:0000256" key="3">
    <source>
        <dbReference type="ARBA" id="ARBA00022729"/>
    </source>
</evidence>
<dbReference type="Proteomes" id="UP000053789">
    <property type="component" value="Unassembled WGS sequence"/>
</dbReference>
<dbReference type="PANTHER" id="PTHR11010:SF38">
    <property type="entry name" value="LYSOSOMAL PRO-X CARBOXYPEPTIDASE"/>
    <property type="match status" value="1"/>
</dbReference>
<dbReference type="HOGENOM" id="CLU_047024_0_0_1"/>
<keyword evidence="4" id="KW-0378">Hydrolase</keyword>
<evidence type="ECO:0000313" key="7">
    <source>
        <dbReference type="Proteomes" id="UP000053789"/>
    </source>
</evidence>
<dbReference type="InterPro" id="IPR029058">
    <property type="entry name" value="AB_hydrolase_fold"/>
</dbReference>
<evidence type="ECO:0000256" key="5">
    <source>
        <dbReference type="ARBA" id="ARBA00023180"/>
    </source>
</evidence>
<dbReference type="GO" id="GO:0006508">
    <property type="term" value="P:proteolysis"/>
    <property type="evidence" value="ECO:0007669"/>
    <property type="project" value="UniProtKB-KW"/>
</dbReference>
<keyword evidence="3" id="KW-0732">Signal</keyword>
<dbReference type="GO" id="GO:0008239">
    <property type="term" value="F:dipeptidyl-peptidase activity"/>
    <property type="evidence" value="ECO:0007669"/>
    <property type="project" value="TreeGrafter"/>
</dbReference>
<evidence type="ECO:0000256" key="2">
    <source>
        <dbReference type="ARBA" id="ARBA00022670"/>
    </source>
</evidence>
<dbReference type="Gene3D" id="3.40.50.1820">
    <property type="entry name" value="alpha/beta hydrolase"/>
    <property type="match status" value="1"/>
</dbReference>
<organism evidence="6 7">
    <name type="scientific">Cladophialophora bantiana (strain ATCC 10958 / CBS 173.52 / CDC B-1940 / NIH 8579)</name>
    <name type="common">Xylohypha bantiana</name>
    <dbReference type="NCBI Taxonomy" id="1442370"/>
    <lineage>
        <taxon>Eukaryota</taxon>
        <taxon>Fungi</taxon>
        <taxon>Dikarya</taxon>
        <taxon>Ascomycota</taxon>
        <taxon>Pezizomycotina</taxon>
        <taxon>Eurotiomycetes</taxon>
        <taxon>Chaetothyriomycetidae</taxon>
        <taxon>Chaetothyriales</taxon>
        <taxon>Herpotrichiellaceae</taxon>
        <taxon>Cladophialophora</taxon>
    </lineage>
</organism>
<comment type="similarity">
    <text evidence="1">Belongs to the peptidase S28 family.</text>
</comment>
<dbReference type="EMBL" id="KN846997">
    <property type="protein sequence ID" value="KIW88862.1"/>
    <property type="molecule type" value="Genomic_DNA"/>
</dbReference>
<evidence type="ECO:0000256" key="1">
    <source>
        <dbReference type="ARBA" id="ARBA00011079"/>
    </source>
</evidence>
<keyword evidence="7" id="KW-1185">Reference proteome</keyword>
<dbReference type="GeneID" id="27703274"/>
<dbReference type="VEuPathDB" id="FungiDB:Z519_10346"/>
<evidence type="ECO:0000256" key="4">
    <source>
        <dbReference type="ARBA" id="ARBA00022801"/>
    </source>
</evidence>
<name>A0A0D2FQK1_CLAB1</name>
<proteinExistence type="inferred from homology"/>
<dbReference type="OrthoDB" id="1735038at2759"/>
<dbReference type="SUPFAM" id="SSF53474">
    <property type="entry name" value="alpha/beta-Hydrolases"/>
    <property type="match status" value="1"/>
</dbReference>
<dbReference type="AlphaFoldDB" id="A0A0D2FQK1"/>
<reference evidence="6" key="1">
    <citation type="submission" date="2015-01" db="EMBL/GenBank/DDBJ databases">
        <title>The Genome Sequence of Cladophialophora bantiana CBS 173.52.</title>
        <authorList>
            <consortium name="The Broad Institute Genomics Platform"/>
            <person name="Cuomo C."/>
            <person name="de Hoog S."/>
            <person name="Gorbushina A."/>
            <person name="Stielow B."/>
            <person name="Teixiera M."/>
            <person name="Abouelleil A."/>
            <person name="Chapman S.B."/>
            <person name="Priest M."/>
            <person name="Young S.K."/>
            <person name="Wortman J."/>
            <person name="Nusbaum C."/>
            <person name="Birren B."/>
        </authorList>
    </citation>
    <scope>NUCLEOTIDE SEQUENCE [LARGE SCALE GENOMIC DNA]</scope>
    <source>
        <strain evidence="6">CBS 173.52</strain>
    </source>
</reference>
<dbReference type="InterPro" id="IPR008758">
    <property type="entry name" value="Peptidase_S28"/>
</dbReference>
<accession>A0A0D2FQK1</accession>
<gene>
    <name evidence="6" type="ORF">Z519_10346</name>
</gene>
<keyword evidence="2" id="KW-0645">Protease</keyword>